<feature type="region of interest" description="Disordered" evidence="6">
    <location>
        <begin position="159"/>
        <end position="205"/>
    </location>
</feature>
<dbReference type="CDD" id="cd20908">
    <property type="entry name" value="SUF4-like"/>
    <property type="match status" value="1"/>
</dbReference>
<feature type="domain" description="C2H2-type" evidence="7">
    <location>
        <begin position="238"/>
        <end position="261"/>
    </location>
</feature>
<organism evidence="9 10">
    <name type="scientific">Colletotrichum lupini</name>
    <dbReference type="NCBI Taxonomy" id="145971"/>
    <lineage>
        <taxon>Eukaryota</taxon>
        <taxon>Fungi</taxon>
        <taxon>Dikarya</taxon>
        <taxon>Ascomycota</taxon>
        <taxon>Pezizomycotina</taxon>
        <taxon>Sordariomycetes</taxon>
        <taxon>Hypocreomycetidae</taxon>
        <taxon>Glomerellales</taxon>
        <taxon>Glomerellaceae</taxon>
        <taxon>Colletotrichum</taxon>
        <taxon>Colletotrichum acutatum species complex</taxon>
    </lineage>
</organism>
<dbReference type="Pfam" id="PF15979">
    <property type="entry name" value="Glyco_hydro_115"/>
    <property type="match status" value="1"/>
</dbReference>
<dbReference type="Pfam" id="PF06985">
    <property type="entry name" value="HET"/>
    <property type="match status" value="1"/>
</dbReference>
<dbReference type="InterPro" id="IPR042301">
    <property type="entry name" value="GH115_sf"/>
</dbReference>
<dbReference type="Gene3D" id="3.30.160.60">
    <property type="entry name" value="Classic Zinc Finger"/>
    <property type="match status" value="1"/>
</dbReference>
<evidence type="ECO:0000256" key="3">
    <source>
        <dbReference type="ARBA" id="ARBA00022801"/>
    </source>
</evidence>
<evidence type="ECO:0000259" key="8">
    <source>
        <dbReference type="PROSITE" id="PS50808"/>
    </source>
</evidence>
<accession>A0A9Q8T231</accession>
<dbReference type="RefSeq" id="XP_049149194.1">
    <property type="nucleotide sequence ID" value="XM_049292048.1"/>
</dbReference>
<reference evidence="9" key="1">
    <citation type="journal article" date="2021" name="Mol. Plant Microbe Interact.">
        <title>Complete Genome Sequence of the Plant-Pathogenic Fungus Colletotrichum lupini.</title>
        <authorList>
            <person name="Baroncelli R."/>
            <person name="Pensec F."/>
            <person name="Da Lio D."/>
            <person name="Boufleur T."/>
            <person name="Vicente I."/>
            <person name="Sarrocco S."/>
            <person name="Picot A."/>
            <person name="Baraldi E."/>
            <person name="Sukno S."/>
            <person name="Thon M."/>
            <person name="Le Floch G."/>
        </authorList>
    </citation>
    <scope>NUCLEOTIDE SEQUENCE</scope>
    <source>
        <strain evidence="9">IMI 504893</strain>
    </source>
</reference>
<keyword evidence="2 5" id="KW-0863">Zinc-finger</keyword>
<proteinExistence type="predicted"/>
<feature type="compositionally biased region" description="Low complexity" evidence="6">
    <location>
        <begin position="351"/>
        <end position="377"/>
    </location>
</feature>
<dbReference type="SMART" id="SM00355">
    <property type="entry name" value="ZnF_C2H2"/>
    <property type="match status" value="2"/>
</dbReference>
<dbReference type="InterPro" id="IPR010730">
    <property type="entry name" value="HET"/>
</dbReference>
<evidence type="ECO:0000256" key="4">
    <source>
        <dbReference type="ARBA" id="ARBA00022833"/>
    </source>
</evidence>
<keyword evidence="3" id="KW-0378">Hydrolase</keyword>
<dbReference type="EMBL" id="CP019479">
    <property type="protein sequence ID" value="UQC87585.1"/>
    <property type="molecule type" value="Genomic_DNA"/>
</dbReference>
<feature type="compositionally biased region" description="Basic and acidic residues" evidence="6">
    <location>
        <begin position="505"/>
        <end position="516"/>
    </location>
</feature>
<dbReference type="InterPro" id="IPR029018">
    <property type="entry name" value="Hex-like_dom2"/>
</dbReference>
<evidence type="ECO:0000313" key="9">
    <source>
        <dbReference type="EMBL" id="UQC87585.1"/>
    </source>
</evidence>
<keyword evidence="4" id="KW-0862">Zinc</keyword>
<evidence type="ECO:0000256" key="2">
    <source>
        <dbReference type="ARBA" id="ARBA00022771"/>
    </source>
</evidence>
<name>A0A9Q8T231_9PEZI</name>
<feature type="region of interest" description="Disordered" evidence="6">
    <location>
        <begin position="2641"/>
        <end position="2690"/>
    </location>
</feature>
<feature type="compositionally biased region" description="Polar residues" evidence="6">
    <location>
        <begin position="2645"/>
        <end position="2665"/>
    </location>
</feature>
<dbReference type="Gene3D" id="3.20.20.520">
    <property type="entry name" value="Glycosyl hydrolase family 115"/>
    <property type="match status" value="1"/>
</dbReference>
<dbReference type="Gene3D" id="1.20.58.2150">
    <property type="match status" value="1"/>
</dbReference>
<dbReference type="GO" id="GO:0016787">
    <property type="term" value="F:hydrolase activity"/>
    <property type="evidence" value="ECO:0007669"/>
    <property type="project" value="UniProtKB-KW"/>
</dbReference>
<dbReference type="KEGG" id="clup:CLUP02_13102"/>
<evidence type="ECO:0000256" key="5">
    <source>
        <dbReference type="PROSITE-ProRule" id="PRU00042"/>
    </source>
</evidence>
<evidence type="ECO:0000256" key="1">
    <source>
        <dbReference type="ARBA" id="ARBA00022723"/>
    </source>
</evidence>
<dbReference type="PROSITE" id="PS50808">
    <property type="entry name" value="ZF_BED"/>
    <property type="match status" value="1"/>
</dbReference>
<dbReference type="PROSITE" id="PS50157">
    <property type="entry name" value="ZINC_FINGER_C2H2_2"/>
    <property type="match status" value="1"/>
</dbReference>
<evidence type="ECO:0000259" key="7">
    <source>
        <dbReference type="PROSITE" id="PS50157"/>
    </source>
</evidence>
<dbReference type="InterPro" id="IPR003656">
    <property type="entry name" value="Znf_BED"/>
</dbReference>
<dbReference type="Gene3D" id="3.30.379.10">
    <property type="entry name" value="Chitobiase/beta-hexosaminidase domain 2-like"/>
    <property type="match status" value="1"/>
</dbReference>
<sequence length="2717" mass="301666">MLTRRIGAKLEKIYTQNSSGMRRDIVSWIIWQVCRDLVKKPHRILYVFLKWNKVFSVGGISIQTQIRLKAETFMACRCKMTELIDARIVDSAAVWAKPGPRDWVESLSDRTNERSSKTLVYIRVSAQLLSARCRCSELLVEHSSRQSLRQTATVPLCERHTSSPHSTSLYRHQTTTKSRLRQHSSPPNKSEVTTVAMGKKKRGHPDVEDVLSRPWCYYCERDFEDLKLLISHQKAKHFKCDRCGRRLNTAGGLSVHLNQVHKETLTQVENALPNRQGLDVEIFGMEGIPQDILDQHRNRIIQNFYQAQEDRRIATGNPLPGQSKQPRKKLKVETPEELKARLAEHRARLAAGHPPATSGSPANGAPASASPGAFNNSPYPPPQAPYGAAPDPNYPPGAAPGAPAYPQQGYPQGNFGGFSASSLPARPTSGLQAMPGLPQRPPQHGGQFWNGSGAPPPGFPGASTVDELVSGAAQHGDEIDELIRRAESGIKPAKKPEDEAGDEAAGDKKSKKDKNGRMFYADTEVSPEERMAQIPRYAYCHCERLSSIDTIFETRDDNGNPPERSFNGVAGFGMYIKIVLHFNDRRFIVTRIAVSGAADEEAGITSDMGRDVIGGHASVSGLSCQPCLPCLTRSHKRRMIHPSQNKTTLHRVADHRQNGTRSYAILSHTWGNQEVEFHHMSNLNSAKTRTGWNKIRMTCKLARSKFKYAWVDTCCIDKSSSAELTEAINSMYSWYQSAEICYVYLADLSPIPEGLRGTYRYDYLRDKLPKCRWFSRGWTLQELIASKQIEFYDKKWNLVGEKSDLITIIQEITRVDVSILQDNSDLQTLPVARRMSWAAGRKTTRVEDIAYCLLGIFDINMPLLYGEGSKAFQRLQEHIANETNDLSLFAWQKKIDYQAASAPGLSGVFAESPADFTYCSTLMRHRDRFQFRNDFTLTNNGLQVKAQKLRLPANDAAEAANDADAFYALSLDCLETSVRTQGTPKWLAIWLLKVGTTFVRAVPDQVYAYNSRLQWSNATLDTFDACIRKTLYDHETTRLASFMGAKIGFEYDSQLKNLIISKTANPVEACVRSSVADFVFDCHGLDNFAGTHCFKIQFGFPLQKVTLGIICGLQWDGSRCRPWAALFDELSVEGTESELLMRYAQVIPGVKAEERLSEIRDYMMCRFTDQSGLYKSNLMPKSATIIQYGTVITHRIWIEAEPRKIDEVSFSRGSSSAYIFKYDVVASMLLFPLDMRRPGLLVRVGTARRAEVFQFTSRTQAVGLLMGGRVIWGTKVANKASFFGGGRDHVHFAAKCNSPLPMSQLVVPRSDFCRNSSILSAFSSMSPKSDLFGIGLPEYSREAYYRNMAPALEQVVAEQSRAWGKRVLEAARFEDPAAPRCGESSTQAFWRLGCPSPVSRMTISSLLSMPRNLVGLCSGLSWRPRKWSLLPVGQEPSSHLGWCHPSPAVHEGGSRAIIGGSPCLSSLWCRSVILVWGLQPFLIRGLKHLRALLDALERELHKPAVMVFVNLKSISLVVLSSLAPLISALGQQPIVSFESASGSFQIAGGDVGTGQILVSDDDYWGVIRAAGDLALDFGRVTGTNYTLSNGGNSSKPALYTFSPVDVTNNTVYRVLDEQSFSGPNYTNPAPDRTVVIAGTIGHSKVIDSLIKAQKLNTSEVEGQWESFVSQLIDEPIPGCSRALVIAGSDPRGTIYGIYGVSEQIGVSPWYFWADVPSKKATEIYALPERKVQGSPAVKYRGFFINDEQPGLSSWVSWNDTWNNAAGYNYHFYSLVSELLLRLRANYLWPTLWGSMVYVDDPLNQPLLDAYEVVLGGSHTEPLMRAQNEFRTFYQGQWAYNLNNKTIDDYFRYGVQRAKPYARNSLWTMAMRGTGDTAIEGNLGVEGIVKMLEELVANQRSIIEEGLEIDSASEVPSLWCLYKEVQSYQEKGLVVPEDITLLWADDNWGNVRRLPLVNETDRSGGAGVYYHFDYVGDPRDYKWINTIQLEKTAEQMSLAYARNARRIWIVNVGDLKPLEIPISHFFDLAYDTEKWGVDGTGKWLEAWATREFGGDHAGNITDILTRYGMYAARRKYELVEPNTYSVINYNEADAVLGQWATLREQAQAVYDALAEEYQAAFFEMILHPISAGEILHKIQINGAKNQLFAGQKRNLANDIIDESRKLLDADAELTIRWDELIDGKWQHMLDQTHLGYDGYWQQPMRNTLPDMRYVQTAFPSLGGQIGVGVEGSNASVQGDDKWHTNSANDLAVPPLDPYGAISRYFEVFTRGNTACPWTASPWQPWVKLSQYNGTVGGNNGTDSRVWISIDWENAPTAPNATQVYINVTTPCKGKEKYAGSGQRVIVPVFNRAVPSNFTKGFVESDGHVSIEGPHYQNIIEPSNSTGSSNSSSKLEYHLYENYGRTLGGIGLYPPESEKVKLGEGPALEYQMYLFSNTSKANVTLYISPTSNYLGDGNPLEYGISLYPTGGSAPQPKTVQPVGKTQGQNMPDGWGYAVGDAVWGLTGNYTTTSFNVTQEGAYTLRVWALLPNIIVQKVVVDLGGVRKSYLGPPESFLLGRDEQGAVKRTAFTETPGICVPVVLVLGAFLCLSFAPLLSDVAQATTSIIIRLLTDGGGFGRGIGVSGSAFASLKRLPVVGGNGGSWRSAHTVSSDPPSPARPSTAQTDRQTETEGPFKSRHFTTTYRHSSSPNLLSNCSSLLPSFLPSIPSPPRSHPHPH</sequence>
<dbReference type="InterPro" id="IPR041437">
    <property type="entry name" value="GH115_C"/>
</dbReference>
<dbReference type="GO" id="GO:0003677">
    <property type="term" value="F:DNA binding"/>
    <property type="evidence" value="ECO:0007669"/>
    <property type="project" value="InterPro"/>
</dbReference>
<dbReference type="FunFam" id="3.30.160.60:FF:000354">
    <property type="entry name" value="C2H2 finger domain-containing protein"/>
    <property type="match status" value="1"/>
</dbReference>
<dbReference type="InterPro" id="IPR013087">
    <property type="entry name" value="Znf_C2H2_type"/>
</dbReference>
<dbReference type="PROSITE" id="PS00028">
    <property type="entry name" value="ZINC_FINGER_C2H2_1"/>
    <property type="match status" value="1"/>
</dbReference>
<dbReference type="InterPro" id="IPR031924">
    <property type="entry name" value="GH115"/>
</dbReference>
<protein>
    <submittedName>
        <fullName evidence="9">Immunoglobulin I-set domain-containing protein</fullName>
    </submittedName>
</protein>
<dbReference type="GO" id="GO:0008270">
    <property type="term" value="F:zinc ion binding"/>
    <property type="evidence" value="ECO:0007669"/>
    <property type="project" value="UniProtKB-KW"/>
</dbReference>
<feature type="compositionally biased region" description="Polar residues" evidence="6">
    <location>
        <begin position="163"/>
        <end position="193"/>
    </location>
</feature>
<dbReference type="Gene3D" id="2.60.120.1620">
    <property type="match status" value="1"/>
</dbReference>
<dbReference type="PANTHER" id="PTHR37842">
    <property type="match status" value="1"/>
</dbReference>
<evidence type="ECO:0000256" key="6">
    <source>
        <dbReference type="SAM" id="MobiDB-lite"/>
    </source>
</evidence>
<dbReference type="PANTHER" id="PTHR37842:SF2">
    <property type="entry name" value="GYLCOSYL HYDROLASE 115 C-TERMINAL DOMAIN-CONTAINING PROTEIN"/>
    <property type="match status" value="1"/>
</dbReference>
<feature type="region of interest" description="Disordered" evidence="6">
    <location>
        <begin position="311"/>
        <end position="334"/>
    </location>
</feature>
<feature type="compositionally biased region" description="Low complexity" evidence="6">
    <location>
        <begin position="399"/>
        <end position="413"/>
    </location>
</feature>
<feature type="domain" description="BED-type" evidence="8">
    <location>
        <begin position="209"/>
        <end position="268"/>
    </location>
</feature>
<gene>
    <name evidence="9" type="ORF">CLUP02_13102</name>
</gene>
<dbReference type="Pfam" id="PF17829">
    <property type="entry name" value="GH115_C"/>
    <property type="match status" value="1"/>
</dbReference>
<dbReference type="GeneID" id="73347058"/>
<keyword evidence="1" id="KW-0479">Metal-binding</keyword>
<feature type="region of interest" description="Disordered" evidence="6">
    <location>
        <begin position="486"/>
        <end position="517"/>
    </location>
</feature>
<dbReference type="Proteomes" id="UP000830671">
    <property type="component" value="Chromosome 7"/>
</dbReference>
<feature type="region of interest" description="Disordered" evidence="6">
    <location>
        <begin position="351"/>
        <end position="465"/>
    </location>
</feature>
<keyword evidence="10" id="KW-1185">Reference proteome</keyword>
<evidence type="ECO:0000313" key="10">
    <source>
        <dbReference type="Proteomes" id="UP000830671"/>
    </source>
</evidence>
<feature type="compositionally biased region" description="Basic and acidic residues" evidence="6">
    <location>
        <begin position="486"/>
        <end position="498"/>
    </location>
</feature>